<proteinExistence type="inferred from homology"/>
<gene>
    <name evidence="11" type="primary">SERP1</name>
</gene>
<dbReference type="Ensembl" id="ENSBIXT00000039009.1">
    <property type="protein sequence ID" value="ENSBIXP00000023431.1"/>
    <property type="gene ID" value="ENSBIXG00000025915.1"/>
</dbReference>
<dbReference type="AlphaFoldDB" id="A0A4W2DBI5"/>
<reference evidence="11" key="3">
    <citation type="submission" date="2025-09" db="UniProtKB">
        <authorList>
            <consortium name="Ensembl"/>
        </authorList>
    </citation>
    <scope>IDENTIFICATION</scope>
</reference>
<name>A0A4W2DBI5_BOBOX</name>
<comment type="function">
    <text evidence="9">Interacts with target proteins during translocation into the lumen of the endoplasmic reticulum. Protects unfolded target proteins against degradation and facilitate correct glycosylation.</text>
</comment>
<dbReference type="PANTHER" id="PTHR15601">
    <property type="entry name" value="STRESS ASSOCIATED ENDOPLASMIC RETICULUM PROTEIN SERP1/RAMP4"/>
    <property type="match status" value="1"/>
</dbReference>
<organism evidence="11 12">
    <name type="scientific">Bos indicus x Bos taurus</name>
    <name type="common">Hybrid cattle</name>
    <dbReference type="NCBI Taxonomy" id="30522"/>
    <lineage>
        <taxon>Eukaryota</taxon>
        <taxon>Metazoa</taxon>
        <taxon>Chordata</taxon>
        <taxon>Craniata</taxon>
        <taxon>Vertebrata</taxon>
        <taxon>Euteleostomi</taxon>
        <taxon>Mammalia</taxon>
        <taxon>Eutheria</taxon>
        <taxon>Laurasiatheria</taxon>
        <taxon>Artiodactyla</taxon>
        <taxon>Ruminantia</taxon>
        <taxon>Pecora</taxon>
        <taxon>Bovidae</taxon>
        <taxon>Bovinae</taxon>
        <taxon>Bos</taxon>
    </lineage>
</organism>
<evidence type="ECO:0000256" key="9">
    <source>
        <dbReference type="RuleBase" id="RU364120"/>
    </source>
</evidence>
<keyword evidence="3 9" id="KW-0256">Endoplasmic reticulum</keyword>
<comment type="function">
    <text evidence="7">Interacts with target proteins during their translocation into the lumen of the endoplasmic reticulum. Protects unfolded target proteins against degradation during ER stress. May facilitate glycosylation of target proteins after termination of ER stress. May modulate the use of N-glycosylation sites on target proteins.</text>
</comment>
<feature type="region of interest" description="Disordered" evidence="10">
    <location>
        <begin position="1"/>
        <end position="31"/>
    </location>
</feature>
<evidence type="ECO:0000256" key="4">
    <source>
        <dbReference type="ARBA" id="ARBA00022989"/>
    </source>
</evidence>
<dbReference type="PANTHER" id="PTHR15601:SF14">
    <property type="entry name" value="STRESS-ASSOCIATED ENDOPLASMIC RETICULUM PROTEIN 1"/>
    <property type="match status" value="1"/>
</dbReference>
<dbReference type="GO" id="GO:0005789">
    <property type="term" value="C:endoplasmic reticulum membrane"/>
    <property type="evidence" value="ECO:0007669"/>
    <property type="project" value="UniProtKB-SubCell"/>
</dbReference>
<keyword evidence="12" id="KW-1185">Reference proteome</keyword>
<comment type="similarity">
    <text evidence="1 9">Belongs to the RAMP4 family.</text>
</comment>
<reference evidence="11 12" key="1">
    <citation type="submission" date="2018-11" db="EMBL/GenBank/DDBJ databases">
        <title>Haplotype-resolved cattle genomes.</title>
        <authorList>
            <person name="Low W.Y."/>
            <person name="Tearle R."/>
            <person name="Bickhart D.M."/>
            <person name="Rosen B.D."/>
            <person name="Koren S."/>
            <person name="Rhie A."/>
            <person name="Hiendleder S."/>
            <person name="Phillippy A.M."/>
            <person name="Smith T.P.L."/>
            <person name="Williams J.L."/>
        </authorList>
    </citation>
    <scope>NUCLEOTIDE SEQUENCE [LARGE SCALE GENOMIC DNA]</scope>
</reference>
<sequence>MVAKQRIRMANEKHSKNITQRGNVAKTSRNAPEEKASVGPWLLALFIFVVCGSGKCFGVDRRVGCWDGFGDDVVTHEW</sequence>
<evidence type="ECO:0000313" key="12">
    <source>
        <dbReference type="Proteomes" id="UP000314981"/>
    </source>
</evidence>
<dbReference type="Proteomes" id="UP000314981">
    <property type="component" value="Chromosome 1"/>
</dbReference>
<keyword evidence="6" id="KW-0834">Unfolded protein response</keyword>
<reference evidence="11" key="2">
    <citation type="submission" date="2025-08" db="UniProtKB">
        <authorList>
            <consortium name="Ensembl"/>
        </authorList>
    </citation>
    <scope>IDENTIFICATION</scope>
</reference>
<evidence type="ECO:0000256" key="7">
    <source>
        <dbReference type="ARBA" id="ARBA00037157"/>
    </source>
</evidence>
<comment type="subunit">
    <text evidence="8">Interacts with SEC61B, SEC61A1 and the SEC61 complex. Interacts with CANX.</text>
</comment>
<evidence type="ECO:0000313" key="11">
    <source>
        <dbReference type="Ensembl" id="ENSBIXP00000023431.1"/>
    </source>
</evidence>
<evidence type="ECO:0000256" key="6">
    <source>
        <dbReference type="ARBA" id="ARBA00023230"/>
    </source>
</evidence>
<keyword evidence="2" id="KW-0812">Transmembrane</keyword>
<dbReference type="Pfam" id="PF06624">
    <property type="entry name" value="RAMP4"/>
    <property type="match status" value="1"/>
</dbReference>
<feature type="compositionally biased region" description="Polar residues" evidence="10">
    <location>
        <begin position="17"/>
        <end position="30"/>
    </location>
</feature>
<evidence type="ECO:0000256" key="2">
    <source>
        <dbReference type="ARBA" id="ARBA00022692"/>
    </source>
</evidence>
<protein>
    <recommendedName>
        <fullName evidence="9">Stress-associated endoplasmic reticulum protein</fullName>
    </recommendedName>
</protein>
<accession>A0A4W2DBI5</accession>
<dbReference type="OMA" id="KNVNNRG"/>
<evidence type="ECO:0000256" key="5">
    <source>
        <dbReference type="ARBA" id="ARBA00023136"/>
    </source>
</evidence>
<evidence type="ECO:0000256" key="8">
    <source>
        <dbReference type="ARBA" id="ARBA00038831"/>
    </source>
</evidence>
<dbReference type="GO" id="GO:0030968">
    <property type="term" value="P:endoplasmic reticulum unfolded protein response"/>
    <property type="evidence" value="ECO:0007669"/>
    <property type="project" value="TreeGrafter"/>
</dbReference>
<dbReference type="InterPro" id="IPR010580">
    <property type="entry name" value="ER_stress-assoc"/>
</dbReference>
<evidence type="ECO:0000256" key="1">
    <source>
        <dbReference type="ARBA" id="ARBA00005500"/>
    </source>
</evidence>
<keyword evidence="5" id="KW-0472">Membrane</keyword>
<keyword evidence="4" id="KW-1133">Transmembrane helix</keyword>
<comment type="subcellular location">
    <subcellularLocation>
        <location evidence="9">Membrane</location>
        <topology evidence="9">Single-pass membrane protein</topology>
    </subcellularLocation>
    <subcellularLocation>
        <location evidence="9">Endoplasmic reticulum membrane</location>
        <topology evidence="9">Single-pass membrane protein</topology>
    </subcellularLocation>
</comment>
<evidence type="ECO:0000256" key="10">
    <source>
        <dbReference type="SAM" id="MobiDB-lite"/>
    </source>
</evidence>
<evidence type="ECO:0000256" key="3">
    <source>
        <dbReference type="ARBA" id="ARBA00022824"/>
    </source>
</evidence>